<accession>A0A7S2KLD4</accession>
<organism evidence="2">
    <name type="scientific">Skeletonema marinoi</name>
    <dbReference type="NCBI Taxonomy" id="267567"/>
    <lineage>
        <taxon>Eukaryota</taxon>
        <taxon>Sar</taxon>
        <taxon>Stramenopiles</taxon>
        <taxon>Ochrophyta</taxon>
        <taxon>Bacillariophyta</taxon>
        <taxon>Coscinodiscophyceae</taxon>
        <taxon>Thalassiosirophycidae</taxon>
        <taxon>Thalassiosirales</taxon>
        <taxon>Skeletonemataceae</taxon>
        <taxon>Skeletonema</taxon>
        <taxon>Skeletonema marinoi-dohrnii complex</taxon>
    </lineage>
</organism>
<feature type="region of interest" description="Disordered" evidence="1">
    <location>
        <begin position="1"/>
        <end position="63"/>
    </location>
</feature>
<reference evidence="2" key="1">
    <citation type="submission" date="2021-01" db="EMBL/GenBank/DDBJ databases">
        <authorList>
            <person name="Corre E."/>
            <person name="Pelletier E."/>
            <person name="Niang G."/>
            <person name="Scheremetjew M."/>
            <person name="Finn R."/>
            <person name="Kale V."/>
            <person name="Holt S."/>
            <person name="Cochrane G."/>
            <person name="Meng A."/>
            <person name="Brown T."/>
            <person name="Cohen L."/>
        </authorList>
    </citation>
    <scope>NUCLEOTIDE SEQUENCE</scope>
    <source>
        <strain evidence="2">SM1012Den-03</strain>
    </source>
</reference>
<evidence type="ECO:0000313" key="2">
    <source>
        <dbReference type="EMBL" id="CAD9579423.1"/>
    </source>
</evidence>
<feature type="compositionally biased region" description="Low complexity" evidence="1">
    <location>
        <begin position="1"/>
        <end position="15"/>
    </location>
</feature>
<dbReference type="AlphaFoldDB" id="A0A7S2KLD4"/>
<proteinExistence type="predicted"/>
<evidence type="ECO:0000256" key="1">
    <source>
        <dbReference type="SAM" id="MobiDB-lite"/>
    </source>
</evidence>
<sequence length="346" mass="38074">MAATATSKVAASKLAKPYDATDGASEYAEEMIRRRLSTKGGKSSSMSHSTKSGKGNSSKSSKKVQESIDKLGFNIYGDSSIFDPSSSIEVDDNCQYTATVRLQLADADVPFPPVMPGPNGPGSCIFEGTDCNGQSCLNEVRNVYSLSEKFEEVTGFNHVGVDWSPCGHPPLEWFGKPHWNLHIFRVTPEERLNARCPGGMLNPFICDFPPFEQPTPEGRAFFVWGKDTNDAVANVPDTFMAATDTAVPGEAVHSWNHNLSMPVAEWFDPQLIMGLYDGGIRFWEPMFPYEFVSGNTTNFYGRTGIEYVSQTIQELPSEYSLSYDPSDGFTTLMMKGHAKGCEIENE</sequence>
<name>A0A7S2KLD4_9STRA</name>
<feature type="compositionally biased region" description="Low complexity" evidence="1">
    <location>
        <begin position="38"/>
        <end position="59"/>
    </location>
</feature>
<dbReference type="EMBL" id="HBGZ01004538">
    <property type="protein sequence ID" value="CAD9579423.1"/>
    <property type="molecule type" value="Transcribed_RNA"/>
</dbReference>
<gene>
    <name evidence="2" type="ORF">SMAR0320_LOCUS3075</name>
</gene>
<protein>
    <submittedName>
        <fullName evidence="2">Uncharacterized protein</fullName>
    </submittedName>
</protein>